<evidence type="ECO:0000313" key="2">
    <source>
        <dbReference type="Proteomes" id="UP000265882"/>
    </source>
</evidence>
<dbReference type="PANTHER" id="PTHR37460">
    <property type="entry name" value="ENDONUCLEASE III"/>
    <property type="match status" value="1"/>
</dbReference>
<name>A0A3A4MY93_ABYX5</name>
<dbReference type="AlphaFoldDB" id="A0A3A4MY93"/>
<dbReference type="PANTHER" id="PTHR37460:SF1">
    <property type="entry name" value="ENDONUCLEASE III"/>
    <property type="match status" value="1"/>
</dbReference>
<proteinExistence type="predicted"/>
<dbReference type="Proteomes" id="UP000265882">
    <property type="component" value="Unassembled WGS sequence"/>
</dbReference>
<dbReference type="Pfam" id="PF01986">
    <property type="entry name" value="DUF123"/>
    <property type="match status" value="1"/>
</dbReference>
<comment type="caution">
    <text evidence="1">The sequence shown here is derived from an EMBL/GenBank/DDBJ whole genome shotgun (WGS) entry which is preliminary data.</text>
</comment>
<protein>
    <submittedName>
        <fullName evidence="1">GIY-YIG nuclease family protein</fullName>
    </submittedName>
</protein>
<sequence>MRTYSLTLPKARKSLRKMPASEVDAGYYLLCLKLPASISLRVGSLKQLHLKEGSYVYCGSARGRLSRRIARHLKKGKTVRWHIDYLTTRKDVVIEGVRAFPLEMTTECGLNRQVQQLPGAEAIARFGCSDCSCTSHLTFFRRSPLSAIRRL</sequence>
<accession>A0A3A4MY93</accession>
<organism evidence="1 2">
    <name type="scientific">Abyssobacteria bacterium (strain SURF_5)</name>
    <dbReference type="NCBI Taxonomy" id="2093360"/>
    <lineage>
        <taxon>Bacteria</taxon>
        <taxon>Pseudomonadati</taxon>
        <taxon>Candidatus Hydrogenedentota</taxon>
        <taxon>Candidatus Abyssobacteria</taxon>
    </lineage>
</organism>
<reference evidence="1 2" key="1">
    <citation type="journal article" date="2017" name="ISME J.">
        <title>Energy and carbon metabolisms in a deep terrestrial subsurface fluid microbial community.</title>
        <authorList>
            <person name="Momper L."/>
            <person name="Jungbluth S.P."/>
            <person name="Lee M.D."/>
            <person name="Amend J.P."/>
        </authorList>
    </citation>
    <scope>NUCLEOTIDE SEQUENCE [LARGE SCALE GENOMIC DNA]</scope>
    <source>
        <strain evidence="1">SURF_5</strain>
    </source>
</reference>
<dbReference type="CDD" id="cd10441">
    <property type="entry name" value="GIY-YIG_COG1833"/>
    <property type="match status" value="1"/>
</dbReference>
<evidence type="ECO:0000313" key="1">
    <source>
        <dbReference type="EMBL" id="RJP15003.1"/>
    </source>
</evidence>
<gene>
    <name evidence="1" type="ORF">C4520_20755</name>
</gene>
<dbReference type="EMBL" id="QZKU01000139">
    <property type="protein sequence ID" value="RJP15003.1"/>
    <property type="molecule type" value="Genomic_DNA"/>
</dbReference>
<dbReference type="InterPro" id="IPR002837">
    <property type="entry name" value="DUF123"/>
</dbReference>